<evidence type="ECO:0000259" key="1">
    <source>
        <dbReference type="PROSITE" id="PS50011"/>
    </source>
</evidence>
<dbReference type="InterPro" id="IPR000719">
    <property type="entry name" value="Prot_kinase_dom"/>
</dbReference>
<dbReference type="EMBL" id="MEKH01000011">
    <property type="protein sequence ID" value="ODO00110.1"/>
    <property type="molecule type" value="Genomic_DNA"/>
</dbReference>
<evidence type="ECO:0000313" key="3">
    <source>
        <dbReference type="Proteomes" id="UP000095149"/>
    </source>
</evidence>
<dbReference type="PROSITE" id="PS50011">
    <property type="entry name" value="PROTEIN_KINASE_DOM"/>
    <property type="match status" value="1"/>
</dbReference>
<protein>
    <recommendedName>
        <fullName evidence="1">Protein kinase domain-containing protein</fullName>
    </recommendedName>
</protein>
<proteinExistence type="predicted"/>
<feature type="domain" description="Protein kinase" evidence="1">
    <location>
        <begin position="1"/>
        <end position="135"/>
    </location>
</feature>
<dbReference type="AlphaFoldDB" id="A0A1E3JGX0"/>
<dbReference type="GO" id="GO:0005524">
    <property type="term" value="F:ATP binding"/>
    <property type="evidence" value="ECO:0007669"/>
    <property type="project" value="InterPro"/>
</dbReference>
<dbReference type="PANTHER" id="PTHR11909">
    <property type="entry name" value="CASEIN KINASE-RELATED"/>
    <property type="match status" value="1"/>
</dbReference>
<comment type="caution">
    <text evidence="2">The sequence shown here is derived from an EMBL/GenBank/DDBJ whole genome shotgun (WGS) entry which is preliminary data.</text>
</comment>
<dbReference type="GO" id="GO:0004672">
    <property type="term" value="F:protein kinase activity"/>
    <property type="evidence" value="ECO:0007669"/>
    <property type="project" value="InterPro"/>
</dbReference>
<sequence length="135" mass="15535">MANLEGRKFSLKTTLQIAVQIITRIQDLHHQRLVHAGIKPDNLCIGLRARGKDGMVYMIDFDRAQEYIDRGGDLIPNKAQGLGNHLWTSLNVDHKNQPARRDDMESAGYLFVYFLTDRDLAVARRFFPQRGRNNQ</sequence>
<dbReference type="Gene3D" id="1.10.510.10">
    <property type="entry name" value="Transferase(Phosphotransferase) domain 1"/>
    <property type="match status" value="1"/>
</dbReference>
<dbReference type="InterPro" id="IPR050235">
    <property type="entry name" value="CK1_Ser-Thr_kinase"/>
</dbReference>
<dbReference type="InterPro" id="IPR011009">
    <property type="entry name" value="Kinase-like_dom_sf"/>
</dbReference>
<gene>
    <name evidence="2" type="ORF">I350_06735</name>
</gene>
<evidence type="ECO:0000313" key="2">
    <source>
        <dbReference type="EMBL" id="ODO00110.1"/>
    </source>
</evidence>
<dbReference type="Proteomes" id="UP000095149">
    <property type="component" value="Unassembled WGS sequence"/>
</dbReference>
<name>A0A1E3JGX0_9TREE</name>
<accession>A0A1E3JGX0</accession>
<reference evidence="2 3" key="1">
    <citation type="submission" date="2016-06" db="EMBL/GenBank/DDBJ databases">
        <title>Evolution of pathogenesis and genome organization in the Tremellales.</title>
        <authorList>
            <person name="Cuomo C."/>
            <person name="Litvintseva A."/>
            <person name="Heitman J."/>
            <person name="Chen Y."/>
            <person name="Sun S."/>
            <person name="Springer D."/>
            <person name="Dromer F."/>
            <person name="Young S."/>
            <person name="Zeng Q."/>
            <person name="Chapman S."/>
            <person name="Gujja S."/>
            <person name="Saif S."/>
            <person name="Birren B."/>
        </authorList>
    </citation>
    <scope>NUCLEOTIDE SEQUENCE [LARGE SCALE GENOMIC DNA]</scope>
    <source>
        <strain evidence="2 3">CBS 6273</strain>
    </source>
</reference>
<dbReference type="SUPFAM" id="SSF56112">
    <property type="entry name" value="Protein kinase-like (PK-like)"/>
    <property type="match status" value="1"/>
</dbReference>
<organism evidence="2 3">
    <name type="scientific">Cryptococcus amylolentus CBS 6273</name>
    <dbReference type="NCBI Taxonomy" id="1296118"/>
    <lineage>
        <taxon>Eukaryota</taxon>
        <taxon>Fungi</taxon>
        <taxon>Dikarya</taxon>
        <taxon>Basidiomycota</taxon>
        <taxon>Agaricomycotina</taxon>
        <taxon>Tremellomycetes</taxon>
        <taxon>Tremellales</taxon>
        <taxon>Cryptococcaceae</taxon>
        <taxon>Cryptococcus</taxon>
    </lineage>
</organism>